<keyword evidence="2 4" id="KW-0863">Zinc-finger</keyword>
<keyword evidence="3" id="KW-0862">Zinc</keyword>
<dbReference type="InterPro" id="IPR043502">
    <property type="entry name" value="DNA/RNA_pol_sf"/>
</dbReference>
<feature type="domain" description="SIAH-type" evidence="6">
    <location>
        <begin position="601"/>
        <end position="659"/>
    </location>
</feature>
<feature type="compositionally biased region" description="Polar residues" evidence="5">
    <location>
        <begin position="906"/>
        <end position="917"/>
    </location>
</feature>
<dbReference type="AlphaFoldDB" id="A0AAD8WGW4"/>
<evidence type="ECO:0000313" key="7">
    <source>
        <dbReference type="EMBL" id="KAK1653702.1"/>
    </source>
</evidence>
<dbReference type="Proteomes" id="UP001231189">
    <property type="component" value="Unassembled WGS sequence"/>
</dbReference>
<feature type="region of interest" description="Disordered" evidence="5">
    <location>
        <begin position="889"/>
        <end position="948"/>
    </location>
</feature>
<keyword evidence="1" id="KW-0479">Metal-binding</keyword>
<dbReference type="Gene3D" id="3.30.40.10">
    <property type="entry name" value="Zinc/RING finger domain, C3HC4 (zinc finger)"/>
    <property type="match status" value="1"/>
</dbReference>
<dbReference type="InterPro" id="IPR013083">
    <property type="entry name" value="Znf_RING/FYVE/PHD"/>
</dbReference>
<dbReference type="PANTHER" id="PTHR19446">
    <property type="entry name" value="REVERSE TRANSCRIPTASES"/>
    <property type="match status" value="1"/>
</dbReference>
<evidence type="ECO:0000256" key="2">
    <source>
        <dbReference type="ARBA" id="ARBA00022771"/>
    </source>
</evidence>
<sequence>MELPVPKKQPLKPTIQCINDWCGREIPYNEEDKHMMACPHGSCFCTHPGCEFADSKVPFILHLREAHLTAVDRFPYDEDFGFVHLKVPAPGSPKLQLIGYGTDGAVFALHIHPCGMDTAVSFVCVRPAACNLPRYRVTMWANGPPMPGPRKLTGEHLFDVVKAVLEPTSSPTPGTVSLGDVTSFLSVPPRYLCGNESSKQLTIYLRIDKEIRVQRGKRAKVARTKWWKLKGEASQAFRERVIKEGPWEEGGDANMMWTSMATCLRKVAVEEFGVTKGSRREAKDTWWWNDEVQKVIREKKDCFRCLYLDRSAANMEKYKVAKKAAKRAVSEARGRAYEDLYQRLNTKEGERDIYKMAKFRERKTRDVNEVKCIKDGDDQLLVKDEAIKRRWREYFDNLYNGEAESSTIELDDSFDDTSMCFVRRIQESEVKEALRRMKGGKAMGPDGIPIEAWRGLGDVAIVWLTKLFNLIFRSNKMPEEWRRSILVPIFKNKGDVQSCTNYRGIKLMSHTMKLWERVIEHRLRRLTSVTKNQFGFMPGRSTMEAIFLVRQLMERYREQKKDLHMVFIDLEKAYDKIPRNVMWWALEKHKVPIKYITLIKDILKRMECPHDGCGSVVAYNELHDHELACPHSPCDCTEAGCDFSASPAALIAHLREIHSICVDMIPYGTAMAFIIPVLAPPEPRRPVIFYGNDGTVFVWHTYTQVQPKNGCVLACLSVECVRSAACVWPEYNVSMSSHGKPLLNRSEIGLMLPNYTATILANSTTTPGAAKWSELERSLQWAGGSNVYPVTPTTVAPQVRSSEAEFGPVSRPSQQMEVNMAHIGSQLGNELSLTPEFEPVHVDLASENKICHNLQQGINTFTAELDRLNEQNRVCVELHNQSVTLMNDDDANTTIKGEGSSGAGGSNVSPVTTTTVAPQVRPSEAKFGPVSRPSQQKEENKAHIGSQLENEHSLTLECDRLHRVLASEKEISFHLAQCVDMLKQQNAYWVELNNKSVTWMDTGSNLIKYLMEQKLKLKLKRQISRVLMRGQTAVLNAIIKEKEDLRAQLATYISASTKSVPE</sequence>
<keyword evidence="8" id="KW-1185">Reference proteome</keyword>
<accession>A0AAD8WGW4</accession>
<reference evidence="7" key="1">
    <citation type="submission" date="2023-07" db="EMBL/GenBank/DDBJ databases">
        <title>A chromosome-level genome assembly of Lolium multiflorum.</title>
        <authorList>
            <person name="Chen Y."/>
            <person name="Copetti D."/>
            <person name="Kolliker R."/>
            <person name="Studer B."/>
        </authorList>
    </citation>
    <scope>NUCLEOTIDE SEQUENCE</scope>
    <source>
        <strain evidence="7">02402/16</strain>
        <tissue evidence="7">Leaf</tissue>
    </source>
</reference>
<evidence type="ECO:0000259" key="6">
    <source>
        <dbReference type="PROSITE" id="PS51081"/>
    </source>
</evidence>
<dbReference type="InterPro" id="IPR013010">
    <property type="entry name" value="Znf_SIAH"/>
</dbReference>
<evidence type="ECO:0000256" key="5">
    <source>
        <dbReference type="SAM" id="MobiDB-lite"/>
    </source>
</evidence>
<dbReference type="EMBL" id="JAUUTY010000004">
    <property type="protein sequence ID" value="KAK1653702.1"/>
    <property type="molecule type" value="Genomic_DNA"/>
</dbReference>
<organism evidence="7 8">
    <name type="scientific">Lolium multiflorum</name>
    <name type="common">Italian ryegrass</name>
    <name type="synonym">Lolium perenne subsp. multiflorum</name>
    <dbReference type="NCBI Taxonomy" id="4521"/>
    <lineage>
        <taxon>Eukaryota</taxon>
        <taxon>Viridiplantae</taxon>
        <taxon>Streptophyta</taxon>
        <taxon>Embryophyta</taxon>
        <taxon>Tracheophyta</taxon>
        <taxon>Spermatophyta</taxon>
        <taxon>Magnoliopsida</taxon>
        <taxon>Liliopsida</taxon>
        <taxon>Poales</taxon>
        <taxon>Poaceae</taxon>
        <taxon>BOP clade</taxon>
        <taxon>Pooideae</taxon>
        <taxon>Poodae</taxon>
        <taxon>Poeae</taxon>
        <taxon>Poeae Chloroplast Group 2 (Poeae type)</taxon>
        <taxon>Loliodinae</taxon>
        <taxon>Loliinae</taxon>
        <taxon>Lolium</taxon>
    </lineage>
</organism>
<comment type="caution">
    <text evidence="7">The sequence shown here is derived from an EMBL/GenBank/DDBJ whole genome shotgun (WGS) entry which is preliminary data.</text>
</comment>
<name>A0AAD8WGW4_LOLMU</name>
<dbReference type="InterPro" id="IPR000477">
    <property type="entry name" value="RT_dom"/>
</dbReference>
<evidence type="ECO:0000256" key="4">
    <source>
        <dbReference type="PROSITE-ProRule" id="PRU00455"/>
    </source>
</evidence>
<evidence type="ECO:0000256" key="1">
    <source>
        <dbReference type="ARBA" id="ARBA00022723"/>
    </source>
</evidence>
<evidence type="ECO:0000256" key="3">
    <source>
        <dbReference type="ARBA" id="ARBA00022833"/>
    </source>
</evidence>
<evidence type="ECO:0000313" key="8">
    <source>
        <dbReference type="Proteomes" id="UP001231189"/>
    </source>
</evidence>
<dbReference type="SUPFAM" id="SSF56672">
    <property type="entry name" value="DNA/RNA polymerases"/>
    <property type="match status" value="1"/>
</dbReference>
<dbReference type="CDD" id="cd01650">
    <property type="entry name" value="RT_nLTR_like"/>
    <property type="match status" value="1"/>
</dbReference>
<dbReference type="GO" id="GO:0008270">
    <property type="term" value="F:zinc ion binding"/>
    <property type="evidence" value="ECO:0007669"/>
    <property type="project" value="UniProtKB-KW"/>
</dbReference>
<dbReference type="SUPFAM" id="SSF49599">
    <property type="entry name" value="TRAF domain-like"/>
    <property type="match status" value="2"/>
</dbReference>
<dbReference type="Pfam" id="PF00078">
    <property type="entry name" value="RVT_1"/>
    <property type="match status" value="1"/>
</dbReference>
<protein>
    <recommendedName>
        <fullName evidence="6">SIAH-type domain-containing protein</fullName>
    </recommendedName>
</protein>
<proteinExistence type="predicted"/>
<gene>
    <name evidence="7" type="ORF">QYE76_071507</name>
</gene>
<dbReference type="PROSITE" id="PS51081">
    <property type="entry name" value="ZF_SIAH"/>
    <property type="match status" value="1"/>
</dbReference>